<reference evidence="4" key="3">
    <citation type="journal article" date="2017" name="Nature">
        <title>Genome sequence of the progenitor of the wheat D genome Aegilops tauschii.</title>
        <authorList>
            <person name="Luo M.C."/>
            <person name="Gu Y.Q."/>
            <person name="Puiu D."/>
            <person name="Wang H."/>
            <person name="Twardziok S.O."/>
            <person name="Deal K.R."/>
            <person name="Huo N."/>
            <person name="Zhu T."/>
            <person name="Wang L."/>
            <person name="Wang Y."/>
            <person name="McGuire P.E."/>
            <person name="Liu S."/>
            <person name="Long H."/>
            <person name="Ramasamy R.K."/>
            <person name="Rodriguez J.C."/>
            <person name="Van S.L."/>
            <person name="Yuan L."/>
            <person name="Wang Z."/>
            <person name="Xia Z."/>
            <person name="Xiao L."/>
            <person name="Anderson O.D."/>
            <person name="Ouyang S."/>
            <person name="Liang Y."/>
            <person name="Zimin A.V."/>
            <person name="Pertea G."/>
            <person name="Qi P."/>
            <person name="Bennetzen J.L."/>
            <person name="Dai X."/>
            <person name="Dawson M.W."/>
            <person name="Muller H.G."/>
            <person name="Kugler K."/>
            <person name="Rivarola-Duarte L."/>
            <person name="Spannagl M."/>
            <person name="Mayer K.F.X."/>
            <person name="Lu F.H."/>
            <person name="Bevan M.W."/>
            <person name="Leroy P."/>
            <person name="Li P."/>
            <person name="You F.M."/>
            <person name="Sun Q."/>
            <person name="Liu Z."/>
            <person name="Lyons E."/>
            <person name="Wicker T."/>
            <person name="Salzberg S.L."/>
            <person name="Devos K.M."/>
            <person name="Dvorak J."/>
        </authorList>
    </citation>
    <scope>NUCLEOTIDE SEQUENCE [LARGE SCALE GENOMIC DNA]</scope>
    <source>
        <strain evidence="4">cv. AL8/78</strain>
    </source>
</reference>
<feature type="repeat" description="WD" evidence="3">
    <location>
        <begin position="313"/>
        <end position="354"/>
    </location>
</feature>
<dbReference type="SMART" id="SM00320">
    <property type="entry name" value="WD40"/>
    <property type="match status" value="2"/>
</dbReference>
<dbReference type="Pfam" id="PF00400">
    <property type="entry name" value="WD40"/>
    <property type="match status" value="1"/>
</dbReference>
<reference evidence="4" key="4">
    <citation type="submission" date="2019-03" db="UniProtKB">
        <authorList>
            <consortium name="EnsemblPlants"/>
        </authorList>
    </citation>
    <scope>IDENTIFICATION</scope>
</reference>
<dbReference type="PROSITE" id="PS50294">
    <property type="entry name" value="WD_REPEATS_REGION"/>
    <property type="match status" value="1"/>
</dbReference>
<dbReference type="PANTHER" id="PTHR43991">
    <property type="entry name" value="WD REPEAT PROTEIN (AFU_ORTHOLOGUE AFUA_8G05640)-RELATED"/>
    <property type="match status" value="1"/>
</dbReference>
<name>A0A453RVX5_AEGTS</name>
<dbReference type="Proteomes" id="UP000015105">
    <property type="component" value="Chromosome 7D"/>
</dbReference>
<keyword evidence="5" id="KW-1185">Reference proteome</keyword>
<organism evidence="4 5">
    <name type="scientific">Aegilops tauschii subsp. strangulata</name>
    <name type="common">Goatgrass</name>
    <dbReference type="NCBI Taxonomy" id="200361"/>
    <lineage>
        <taxon>Eukaryota</taxon>
        <taxon>Viridiplantae</taxon>
        <taxon>Streptophyta</taxon>
        <taxon>Embryophyta</taxon>
        <taxon>Tracheophyta</taxon>
        <taxon>Spermatophyta</taxon>
        <taxon>Magnoliopsida</taxon>
        <taxon>Liliopsida</taxon>
        <taxon>Poales</taxon>
        <taxon>Poaceae</taxon>
        <taxon>BOP clade</taxon>
        <taxon>Pooideae</taxon>
        <taxon>Triticodae</taxon>
        <taxon>Triticeae</taxon>
        <taxon>Triticinae</taxon>
        <taxon>Aegilops</taxon>
    </lineage>
</organism>
<keyword evidence="2" id="KW-0677">Repeat</keyword>
<dbReference type="InterPro" id="IPR015943">
    <property type="entry name" value="WD40/YVTN_repeat-like_dom_sf"/>
</dbReference>
<accession>A0A453RVX5</accession>
<evidence type="ECO:0000256" key="2">
    <source>
        <dbReference type="ARBA" id="ARBA00022737"/>
    </source>
</evidence>
<reference evidence="4" key="5">
    <citation type="journal article" date="2021" name="G3 (Bethesda)">
        <title>Aegilops tauschii genome assembly Aet v5.0 features greater sequence contiguity and improved annotation.</title>
        <authorList>
            <person name="Wang L."/>
            <person name="Zhu T."/>
            <person name="Rodriguez J.C."/>
            <person name="Deal K.R."/>
            <person name="Dubcovsky J."/>
            <person name="McGuire P.E."/>
            <person name="Lux T."/>
            <person name="Spannagl M."/>
            <person name="Mayer K.F.X."/>
            <person name="Baldrich P."/>
            <person name="Meyers B.C."/>
            <person name="Huo N."/>
            <person name="Gu Y.Q."/>
            <person name="Zhou H."/>
            <person name="Devos K.M."/>
            <person name="Bennetzen J.L."/>
            <person name="Unver T."/>
            <person name="Budak H."/>
            <person name="Gulick P.J."/>
            <person name="Galiba G."/>
            <person name="Kalapos B."/>
            <person name="Nelson D.R."/>
            <person name="Li P."/>
            <person name="You F.M."/>
            <person name="Luo M.C."/>
            <person name="Dvorak J."/>
        </authorList>
    </citation>
    <scope>NUCLEOTIDE SEQUENCE [LARGE SCALE GENOMIC DNA]</scope>
    <source>
        <strain evidence="4">cv. AL8/78</strain>
    </source>
</reference>
<dbReference type="InterPro" id="IPR001680">
    <property type="entry name" value="WD40_rpt"/>
</dbReference>
<evidence type="ECO:0000256" key="1">
    <source>
        <dbReference type="ARBA" id="ARBA00022574"/>
    </source>
</evidence>
<dbReference type="PROSITE" id="PS00678">
    <property type="entry name" value="WD_REPEATS_1"/>
    <property type="match status" value="1"/>
</dbReference>
<reference evidence="5" key="1">
    <citation type="journal article" date="2014" name="Science">
        <title>Ancient hybridizations among the ancestral genomes of bread wheat.</title>
        <authorList>
            <consortium name="International Wheat Genome Sequencing Consortium,"/>
            <person name="Marcussen T."/>
            <person name="Sandve S.R."/>
            <person name="Heier L."/>
            <person name="Spannagl M."/>
            <person name="Pfeifer M."/>
            <person name="Jakobsen K.S."/>
            <person name="Wulff B.B."/>
            <person name="Steuernagel B."/>
            <person name="Mayer K.F."/>
            <person name="Olsen O.A."/>
        </authorList>
    </citation>
    <scope>NUCLEOTIDE SEQUENCE [LARGE SCALE GENOMIC DNA]</scope>
    <source>
        <strain evidence="5">cv. AL8/78</strain>
    </source>
</reference>
<evidence type="ECO:0000313" key="5">
    <source>
        <dbReference type="Proteomes" id="UP000015105"/>
    </source>
</evidence>
<evidence type="ECO:0000313" key="4">
    <source>
        <dbReference type="EnsemblPlants" id="AET7Gv20730100.20"/>
    </source>
</evidence>
<dbReference type="EnsemblPlants" id="AET7Gv20730100.20">
    <property type="protein sequence ID" value="AET7Gv20730100.20"/>
    <property type="gene ID" value="AET7Gv20730100"/>
</dbReference>
<evidence type="ECO:0000256" key="3">
    <source>
        <dbReference type="PROSITE-ProRule" id="PRU00221"/>
    </source>
</evidence>
<dbReference type="PROSITE" id="PS50082">
    <property type="entry name" value="WD_REPEATS_2"/>
    <property type="match status" value="1"/>
</dbReference>
<dbReference type="AlphaFoldDB" id="A0A453RVX5"/>
<dbReference type="Gramene" id="AET7Gv20730100.20">
    <property type="protein sequence ID" value="AET7Gv20730100.20"/>
    <property type="gene ID" value="AET7Gv20730100"/>
</dbReference>
<dbReference type="InterPro" id="IPR019775">
    <property type="entry name" value="WD40_repeat_CS"/>
</dbReference>
<protein>
    <submittedName>
        <fullName evidence="4">Uncharacterized protein</fullName>
    </submittedName>
</protein>
<dbReference type="Gene3D" id="2.130.10.10">
    <property type="entry name" value="YVTN repeat-like/Quinoprotein amine dehydrogenase"/>
    <property type="match status" value="2"/>
</dbReference>
<proteinExistence type="predicted"/>
<sequence>MDEFELEDNLEFILQSIQELIEDQGENNPFGEVNQNELLANLVNYDQDNLMPDVSVEDVVNGKDVQGIPWEKMLFPRDQYREMKMKGYKNYQNLSYAREDALQQDCKQVERDGPYYDFQYNTRRARLSIVHFQLRNLVWATTKHDVYTVHNQSMTHWSSLNQISTELINGDDCIIPKQRGHGSQSVSMVQFTTMAVDNDLLVVGGFHGELICKRLEDDGIVFSTRVTDDENAITNSLEIYQDPNGSRRLVVANNDCSVRIFDTKYFDLLNHYVFPWSVNSVSVNPDGTLFAVLGDHEDGLVVDPKCGKPIGKVRGHLDYSFSSAWHPDGNILATGSQDTTCRLWDIRNLSQSLAVLGGRLGSIRCIKFSSDGRFL</sequence>
<reference evidence="5" key="2">
    <citation type="journal article" date="2017" name="Nat. Plants">
        <title>The Aegilops tauschii genome reveals multiple impacts of transposons.</title>
        <authorList>
            <person name="Zhao G."/>
            <person name="Zou C."/>
            <person name="Li K."/>
            <person name="Wang K."/>
            <person name="Li T."/>
            <person name="Gao L."/>
            <person name="Zhang X."/>
            <person name="Wang H."/>
            <person name="Yang Z."/>
            <person name="Liu X."/>
            <person name="Jiang W."/>
            <person name="Mao L."/>
            <person name="Kong X."/>
            <person name="Jiao Y."/>
            <person name="Jia J."/>
        </authorList>
    </citation>
    <scope>NUCLEOTIDE SEQUENCE [LARGE SCALE GENOMIC DNA]</scope>
    <source>
        <strain evidence="5">cv. AL8/78</strain>
    </source>
</reference>
<keyword evidence="1 3" id="KW-0853">WD repeat</keyword>
<dbReference type="InterPro" id="IPR036322">
    <property type="entry name" value="WD40_repeat_dom_sf"/>
</dbReference>
<dbReference type="PANTHER" id="PTHR43991:SF30">
    <property type="entry name" value="OS08G0408200 PROTEIN"/>
    <property type="match status" value="1"/>
</dbReference>
<dbReference type="SUPFAM" id="SSF50978">
    <property type="entry name" value="WD40 repeat-like"/>
    <property type="match status" value="1"/>
</dbReference>